<evidence type="ECO:0000313" key="2">
    <source>
        <dbReference type="EMBL" id="MBB3930659.1"/>
    </source>
</evidence>
<evidence type="ECO:0000313" key="3">
    <source>
        <dbReference type="Proteomes" id="UP000553963"/>
    </source>
</evidence>
<feature type="transmembrane region" description="Helical" evidence="1">
    <location>
        <begin position="103"/>
        <end position="122"/>
    </location>
</feature>
<evidence type="ECO:0000256" key="1">
    <source>
        <dbReference type="SAM" id="Phobius"/>
    </source>
</evidence>
<proteinExistence type="predicted"/>
<keyword evidence="1" id="KW-0472">Membrane</keyword>
<keyword evidence="1" id="KW-1133">Transmembrane helix</keyword>
<accession>A0A840AK05</accession>
<reference evidence="2 3" key="1">
    <citation type="submission" date="2020-08" db="EMBL/GenBank/DDBJ databases">
        <title>Genomic Encyclopedia of Type Strains, Phase IV (KMG-IV): sequencing the most valuable type-strain genomes for metagenomic binning, comparative biology and taxonomic classification.</title>
        <authorList>
            <person name="Goeker M."/>
        </authorList>
    </citation>
    <scope>NUCLEOTIDE SEQUENCE [LARGE SCALE GENOMIC DNA]</scope>
    <source>
        <strain evidence="2 3">DSM 25966</strain>
    </source>
</reference>
<name>A0A840AK05_9HYPH</name>
<organism evidence="2 3">
    <name type="scientific">Kaistia hirudinis</name>
    <dbReference type="NCBI Taxonomy" id="1293440"/>
    <lineage>
        <taxon>Bacteria</taxon>
        <taxon>Pseudomonadati</taxon>
        <taxon>Pseudomonadota</taxon>
        <taxon>Alphaproteobacteria</taxon>
        <taxon>Hyphomicrobiales</taxon>
        <taxon>Kaistiaceae</taxon>
        <taxon>Kaistia</taxon>
    </lineage>
</organism>
<gene>
    <name evidence="2" type="ORF">GGR25_001698</name>
</gene>
<keyword evidence="3" id="KW-1185">Reference proteome</keyword>
<comment type="caution">
    <text evidence="2">The sequence shown here is derived from an EMBL/GenBank/DDBJ whole genome shotgun (WGS) entry which is preliminary data.</text>
</comment>
<dbReference type="Proteomes" id="UP000553963">
    <property type="component" value="Unassembled WGS sequence"/>
</dbReference>
<sequence>MTNNRNSDISPELRAGPIGLRDAIDLWGPDLSKWPDIAQLRHAREALLSDRGFRAYRDGALAADRQLKAAADALDERIAAKGSVARIADGVLSRIEPRKSRHYSRYAAVAAVLVVAGVLGGASEWIRGGPADGSVTVVQLDPLVFGPSEMGF</sequence>
<dbReference type="RefSeq" id="WP_183398296.1">
    <property type="nucleotide sequence ID" value="NZ_JACIDS010000002.1"/>
</dbReference>
<keyword evidence="1" id="KW-0812">Transmembrane</keyword>
<dbReference type="AlphaFoldDB" id="A0A840AK05"/>
<protein>
    <submittedName>
        <fullName evidence="2">Uncharacterized protein</fullName>
    </submittedName>
</protein>
<dbReference type="EMBL" id="JACIDS010000002">
    <property type="protein sequence ID" value="MBB3930659.1"/>
    <property type="molecule type" value="Genomic_DNA"/>
</dbReference>